<evidence type="ECO:0000256" key="5">
    <source>
        <dbReference type="ARBA" id="ARBA00022723"/>
    </source>
</evidence>
<dbReference type="EC" id="3.1.26.8" evidence="11"/>
<dbReference type="OrthoDB" id="9791329at2"/>
<dbReference type="GO" id="GO:0019843">
    <property type="term" value="F:rRNA binding"/>
    <property type="evidence" value="ECO:0007669"/>
    <property type="project" value="UniProtKB-KW"/>
</dbReference>
<keyword evidence="10" id="KW-0694">RNA-binding</keyword>
<dbReference type="InterPro" id="IPR006171">
    <property type="entry name" value="TOPRIM_dom"/>
</dbReference>
<evidence type="ECO:0000256" key="3">
    <source>
        <dbReference type="ARBA" id="ARBA00022552"/>
    </source>
</evidence>
<organism evidence="13 14">
    <name type="scientific">Desulfococcus multivorans DSM 2059</name>
    <dbReference type="NCBI Taxonomy" id="1121405"/>
    <lineage>
        <taxon>Bacteria</taxon>
        <taxon>Pseudomonadati</taxon>
        <taxon>Thermodesulfobacteriota</taxon>
        <taxon>Desulfobacteria</taxon>
        <taxon>Desulfobacterales</taxon>
        <taxon>Desulfococcaceae</taxon>
        <taxon>Desulfococcus</taxon>
    </lineage>
</organism>
<dbReference type="InterPro" id="IPR004466">
    <property type="entry name" value="RNase_M5"/>
</dbReference>
<keyword evidence="9" id="KW-0460">Magnesium</keyword>
<sequence length="185" mass="20465">MKIREVIVVEGRGDERAVKAAVDAEVIVTSGYGIAEETFRKIAFARQRKGVIVLTDPDRPGDQIRKRINDRVPGCKNAYLVRRDAIKKNDIGIENATPETIRKALAKAQCVVDAAPDAFTREDLLVHRLFGGRDAARRRETIGRILGIGYANGKQLLKRLNHYGINRREFEGAVDRLTDGGDGSG</sequence>
<evidence type="ECO:0000256" key="4">
    <source>
        <dbReference type="ARBA" id="ARBA00022722"/>
    </source>
</evidence>
<name>S7U0I0_DESML</name>
<evidence type="ECO:0000256" key="11">
    <source>
        <dbReference type="NCBIfam" id="TIGR00334"/>
    </source>
</evidence>
<evidence type="ECO:0000256" key="8">
    <source>
        <dbReference type="ARBA" id="ARBA00022801"/>
    </source>
</evidence>
<dbReference type="Gene3D" id="3.40.1360.10">
    <property type="match status" value="1"/>
</dbReference>
<evidence type="ECO:0000313" key="13">
    <source>
        <dbReference type="EMBL" id="EPR42500.1"/>
    </source>
</evidence>
<keyword evidence="14" id="KW-1185">Reference proteome</keyword>
<dbReference type="PROSITE" id="PS50880">
    <property type="entry name" value="TOPRIM"/>
    <property type="match status" value="1"/>
</dbReference>
<dbReference type="InterPro" id="IPR034141">
    <property type="entry name" value="TOPRIM_RNase_M5-like"/>
</dbReference>
<dbReference type="EMBL" id="ATHJ01000065">
    <property type="protein sequence ID" value="EPR42500.1"/>
    <property type="molecule type" value="Genomic_DNA"/>
</dbReference>
<accession>S7U0I0</accession>
<dbReference type="FunFam" id="3.40.1360.10:FF:000006">
    <property type="entry name" value="Ribonuclease M5"/>
    <property type="match status" value="1"/>
</dbReference>
<gene>
    <name evidence="13" type="ORF">dsmv_1626</name>
</gene>
<keyword evidence="1" id="KW-0963">Cytoplasm</keyword>
<protein>
    <recommendedName>
        <fullName evidence="11">Ribonuclease M5</fullName>
        <ecNumber evidence="11">3.1.26.8</ecNumber>
    </recommendedName>
</protein>
<keyword evidence="5" id="KW-0479">Metal-binding</keyword>
<evidence type="ECO:0000256" key="9">
    <source>
        <dbReference type="ARBA" id="ARBA00022842"/>
    </source>
</evidence>
<keyword evidence="3" id="KW-0698">rRNA processing</keyword>
<dbReference type="GO" id="GO:0046872">
    <property type="term" value="F:metal ion binding"/>
    <property type="evidence" value="ECO:0007669"/>
    <property type="project" value="UniProtKB-KW"/>
</dbReference>
<dbReference type="AlphaFoldDB" id="S7U0I0"/>
<reference evidence="13 14" key="1">
    <citation type="journal article" date="2013" name="Genome Announc.">
        <title>Draft genome sequences for three mercury-methylating, sulfate-reducing bacteria.</title>
        <authorList>
            <person name="Brown S.D."/>
            <person name="Hurt R.A.Jr."/>
            <person name="Gilmour C.C."/>
            <person name="Elias D.A."/>
        </authorList>
    </citation>
    <scope>NUCLEOTIDE SEQUENCE [LARGE SCALE GENOMIC DNA]</scope>
    <source>
        <strain evidence="13 14">DSM 2059</strain>
    </source>
</reference>
<dbReference type="Proteomes" id="UP000014977">
    <property type="component" value="Unassembled WGS sequence"/>
</dbReference>
<dbReference type="NCBIfam" id="TIGR00334">
    <property type="entry name" value="5S_RNA_mat_M5"/>
    <property type="match status" value="1"/>
</dbReference>
<keyword evidence="8" id="KW-0378">Hydrolase</keyword>
<keyword evidence="7" id="KW-0255">Endonuclease</keyword>
<dbReference type="RefSeq" id="WP_020876010.1">
    <property type="nucleotide sequence ID" value="NZ_ATHJ01000065.1"/>
</dbReference>
<keyword evidence="6" id="KW-0699">rRNA-binding</keyword>
<dbReference type="SUPFAM" id="SSF110455">
    <property type="entry name" value="Toprim domain"/>
    <property type="match status" value="1"/>
</dbReference>
<evidence type="ECO:0000256" key="6">
    <source>
        <dbReference type="ARBA" id="ARBA00022730"/>
    </source>
</evidence>
<dbReference type="GO" id="GO:0006364">
    <property type="term" value="P:rRNA processing"/>
    <property type="evidence" value="ECO:0007669"/>
    <property type="project" value="UniProtKB-UniRule"/>
</dbReference>
<dbReference type="HAMAP" id="MF_01469">
    <property type="entry name" value="RNase_M5"/>
    <property type="match status" value="1"/>
</dbReference>
<keyword evidence="4" id="KW-0540">Nuclease</keyword>
<evidence type="ECO:0000313" key="14">
    <source>
        <dbReference type="Proteomes" id="UP000014977"/>
    </source>
</evidence>
<dbReference type="CDD" id="cd01027">
    <property type="entry name" value="TOPRIM_RNase_M5_like"/>
    <property type="match status" value="1"/>
</dbReference>
<keyword evidence="2" id="KW-0690">Ribosome biogenesis</keyword>
<dbReference type="PATRIC" id="fig|1121405.3.peg.1069"/>
<dbReference type="Pfam" id="PF01751">
    <property type="entry name" value="Toprim"/>
    <property type="match status" value="1"/>
</dbReference>
<feature type="domain" description="Toprim" evidence="12">
    <location>
        <begin position="4"/>
        <end position="87"/>
    </location>
</feature>
<evidence type="ECO:0000256" key="2">
    <source>
        <dbReference type="ARBA" id="ARBA00022517"/>
    </source>
</evidence>
<dbReference type="eggNOG" id="COG1658">
    <property type="taxonomic scope" value="Bacteria"/>
</dbReference>
<evidence type="ECO:0000256" key="1">
    <source>
        <dbReference type="ARBA" id="ARBA00022490"/>
    </source>
</evidence>
<evidence type="ECO:0000259" key="12">
    <source>
        <dbReference type="PROSITE" id="PS50880"/>
    </source>
</evidence>
<evidence type="ECO:0000256" key="7">
    <source>
        <dbReference type="ARBA" id="ARBA00022759"/>
    </source>
</evidence>
<dbReference type="Pfam" id="PF13331">
    <property type="entry name" value="DUF4093"/>
    <property type="match status" value="1"/>
</dbReference>
<dbReference type="SMART" id="SM00493">
    <property type="entry name" value="TOPRIM"/>
    <property type="match status" value="1"/>
</dbReference>
<dbReference type="STRING" id="897.B2D07_07290"/>
<dbReference type="PANTHER" id="PTHR39156:SF1">
    <property type="entry name" value="RIBONUCLEASE M5"/>
    <property type="match status" value="1"/>
</dbReference>
<comment type="caution">
    <text evidence="13">The sequence shown here is derived from an EMBL/GenBank/DDBJ whole genome shotgun (WGS) entry which is preliminary data.</text>
</comment>
<dbReference type="PANTHER" id="PTHR39156">
    <property type="entry name" value="RIBONUCLEASE M5"/>
    <property type="match status" value="1"/>
</dbReference>
<proteinExistence type="inferred from homology"/>
<dbReference type="GO" id="GO:0043822">
    <property type="term" value="F:ribonuclease M5 activity"/>
    <property type="evidence" value="ECO:0007669"/>
    <property type="project" value="UniProtKB-UniRule"/>
</dbReference>
<dbReference type="InterPro" id="IPR025156">
    <property type="entry name" value="RNase_M5_C"/>
</dbReference>
<evidence type="ECO:0000256" key="10">
    <source>
        <dbReference type="ARBA" id="ARBA00022884"/>
    </source>
</evidence>